<evidence type="ECO:0000313" key="2">
    <source>
        <dbReference type="EMBL" id="KJJ39869.1"/>
    </source>
</evidence>
<dbReference type="EMBL" id="JSVU01000001">
    <property type="protein sequence ID" value="KJJ39869.1"/>
    <property type="molecule type" value="Genomic_DNA"/>
</dbReference>
<accession>A0ABR5DM68</accession>
<keyword evidence="3" id="KW-1185">Reference proteome</keyword>
<dbReference type="Pfam" id="PF23864">
    <property type="entry name" value="DUF7222"/>
    <property type="match status" value="1"/>
</dbReference>
<reference evidence="2 3" key="1">
    <citation type="submission" date="2014-10" db="EMBL/GenBank/DDBJ databases">
        <title>Genome sequencing of Vitellibacter vladivostokensis KMM 3516.</title>
        <authorList>
            <person name="Thevarajoo S."/>
            <person name="Selvaratnam C."/>
            <person name="Goh K.M."/>
            <person name="Chong C.S."/>
        </authorList>
    </citation>
    <scope>NUCLEOTIDE SEQUENCE [LARGE SCALE GENOMIC DNA]</scope>
    <source>
        <strain evidence="2 3">KMM 3516</strain>
    </source>
</reference>
<sequence>MNTTEIKKRLTEMANSTDENIQKQVAAEALAYSSDNICDFFNDLLKYGCVSGMISMLIYYCDTHEFFMKHYDEIEALRSEYKDSTGLALNPEGDLMNWYSWFAFETVARNLAESFGIY</sequence>
<dbReference type="InterPro" id="IPR055646">
    <property type="entry name" value="DUF7222"/>
</dbReference>
<name>A0ABR5DM68_9FLAO</name>
<proteinExistence type="predicted"/>
<dbReference type="RefSeq" id="WP_045079080.1">
    <property type="nucleotide sequence ID" value="NZ_JSVU01000001.1"/>
</dbReference>
<evidence type="ECO:0000313" key="3">
    <source>
        <dbReference type="Proteomes" id="UP000033497"/>
    </source>
</evidence>
<protein>
    <recommendedName>
        <fullName evidence="1">DUF7222 domain-containing protein</fullName>
    </recommendedName>
</protein>
<comment type="caution">
    <text evidence="2">The sequence shown here is derived from an EMBL/GenBank/DDBJ whole genome shotgun (WGS) entry which is preliminary data.</text>
</comment>
<dbReference type="Proteomes" id="UP000033497">
    <property type="component" value="Unassembled WGS sequence"/>
</dbReference>
<evidence type="ECO:0000259" key="1">
    <source>
        <dbReference type="Pfam" id="PF23864"/>
    </source>
</evidence>
<gene>
    <name evidence="2" type="ORF">MB09_01485</name>
</gene>
<organism evidence="2 3">
    <name type="scientific">Aequorivita vladivostokensis</name>
    <dbReference type="NCBI Taxonomy" id="171194"/>
    <lineage>
        <taxon>Bacteria</taxon>
        <taxon>Pseudomonadati</taxon>
        <taxon>Bacteroidota</taxon>
        <taxon>Flavobacteriia</taxon>
        <taxon>Flavobacteriales</taxon>
        <taxon>Flavobacteriaceae</taxon>
        <taxon>Aequorivita</taxon>
    </lineage>
</organism>
<feature type="domain" description="DUF7222" evidence="1">
    <location>
        <begin position="28"/>
        <end position="113"/>
    </location>
</feature>